<sequence>MRDEVFIRGAVPMTKSEVRAVSLSKLELGQDSILYDVGAGTGSVSVEAARLIPTCRVYAIEKKPEAIELIKLNKEKFSADNITVIEGSAPSALLDLEAPTHAFIGGTSGTMGDVLQTIFDKNPEVRIVINVLALESVSEVLSWLKEHSIEAEFVQVQVSKGKTAGPYHMMMGQNPVYVISFGGEGGAAVE</sequence>
<dbReference type="RefSeq" id="WP_243117284.1">
    <property type="nucleotide sequence ID" value="NZ_MCIA01000034.1"/>
</dbReference>
<evidence type="ECO:0000256" key="3">
    <source>
        <dbReference type="ARBA" id="ARBA00022603"/>
    </source>
</evidence>
<dbReference type="NCBIfam" id="TIGR02469">
    <property type="entry name" value="CbiT"/>
    <property type="match status" value="1"/>
</dbReference>
<dbReference type="GO" id="GO:0032259">
    <property type="term" value="P:methylation"/>
    <property type="evidence" value="ECO:0007669"/>
    <property type="project" value="UniProtKB-KW"/>
</dbReference>
<gene>
    <name evidence="7" type="ORF">BET01_10860</name>
</gene>
<keyword evidence="5" id="KW-0949">S-adenosyl-L-methionine</keyword>
<dbReference type="InterPro" id="IPR014008">
    <property type="entry name" value="Cbl_synth_MTase_CbiT"/>
</dbReference>
<accession>A0A419SU56</accession>
<keyword evidence="2" id="KW-0169">Cobalamin biosynthesis</keyword>
<dbReference type="Gene3D" id="3.40.50.150">
    <property type="entry name" value="Vaccinia Virus protein VP39"/>
    <property type="match status" value="1"/>
</dbReference>
<dbReference type="Pfam" id="PF13847">
    <property type="entry name" value="Methyltransf_31"/>
    <property type="match status" value="1"/>
</dbReference>
<evidence type="ECO:0000256" key="4">
    <source>
        <dbReference type="ARBA" id="ARBA00022679"/>
    </source>
</evidence>
<evidence type="ECO:0000313" key="7">
    <source>
        <dbReference type="EMBL" id="RKD28702.1"/>
    </source>
</evidence>
<dbReference type="PANTHER" id="PTHR43182:SF1">
    <property type="entry name" value="COBALT-PRECORRIN-7 C(5)-METHYLTRANSFERASE"/>
    <property type="match status" value="1"/>
</dbReference>
<dbReference type="AlphaFoldDB" id="A0A419SU56"/>
<dbReference type="GO" id="GO:0009236">
    <property type="term" value="P:cobalamin biosynthetic process"/>
    <property type="evidence" value="ECO:0007669"/>
    <property type="project" value="UniProtKB-UniPathway"/>
</dbReference>
<evidence type="ECO:0000256" key="1">
    <source>
        <dbReference type="ARBA" id="ARBA00004953"/>
    </source>
</evidence>
<dbReference type="SUPFAM" id="SSF53335">
    <property type="entry name" value="S-adenosyl-L-methionine-dependent methyltransferases"/>
    <property type="match status" value="1"/>
</dbReference>
<dbReference type="GO" id="GO:0008276">
    <property type="term" value="F:protein methyltransferase activity"/>
    <property type="evidence" value="ECO:0007669"/>
    <property type="project" value="InterPro"/>
</dbReference>
<feature type="domain" description="Methyltransferase" evidence="6">
    <location>
        <begin position="36"/>
        <end position="91"/>
    </location>
</feature>
<dbReference type="EMBL" id="MCIA01000034">
    <property type="protein sequence ID" value="RKD28702.1"/>
    <property type="molecule type" value="Genomic_DNA"/>
</dbReference>
<dbReference type="Proteomes" id="UP000284277">
    <property type="component" value="Unassembled WGS sequence"/>
</dbReference>
<keyword evidence="4 7" id="KW-0808">Transferase</keyword>
<name>A0A419SU56_9FIRM</name>
<evidence type="ECO:0000259" key="6">
    <source>
        <dbReference type="Pfam" id="PF13847"/>
    </source>
</evidence>
<organism evidence="7 8">
    <name type="scientific">Lacrimispora algidixylanolytica</name>
    <dbReference type="NCBI Taxonomy" id="94868"/>
    <lineage>
        <taxon>Bacteria</taxon>
        <taxon>Bacillati</taxon>
        <taxon>Bacillota</taxon>
        <taxon>Clostridia</taxon>
        <taxon>Lachnospirales</taxon>
        <taxon>Lachnospiraceae</taxon>
        <taxon>Lacrimispora</taxon>
    </lineage>
</organism>
<dbReference type="CDD" id="cd02440">
    <property type="entry name" value="AdoMet_MTases"/>
    <property type="match status" value="1"/>
</dbReference>
<protein>
    <submittedName>
        <fullName evidence="7">Precorrin-6Y C5,15-methyltransferase (Decarboxylating) subunit CbiT</fullName>
    </submittedName>
</protein>
<reference evidence="7 8" key="1">
    <citation type="submission" date="2016-08" db="EMBL/GenBank/DDBJ databases">
        <title>A new outlook on sporulation: Clostridium algidixylanolyticum.</title>
        <authorList>
            <person name="Poppleton D.I."/>
            <person name="Gribaldo S."/>
        </authorList>
    </citation>
    <scope>NUCLEOTIDE SEQUENCE [LARGE SCALE GENOMIC DNA]</scope>
    <source>
        <strain evidence="7 8">SPL73</strain>
    </source>
</reference>
<evidence type="ECO:0000256" key="5">
    <source>
        <dbReference type="ARBA" id="ARBA00022691"/>
    </source>
</evidence>
<proteinExistence type="predicted"/>
<dbReference type="PANTHER" id="PTHR43182">
    <property type="entry name" value="COBALT-PRECORRIN-6B C(15)-METHYLTRANSFERASE (DECARBOXYLATING)"/>
    <property type="match status" value="1"/>
</dbReference>
<dbReference type="InterPro" id="IPR029063">
    <property type="entry name" value="SAM-dependent_MTases_sf"/>
</dbReference>
<comment type="caution">
    <text evidence="7">The sequence shown here is derived from an EMBL/GenBank/DDBJ whole genome shotgun (WGS) entry which is preliminary data.</text>
</comment>
<dbReference type="UniPathway" id="UPA00148"/>
<evidence type="ECO:0000313" key="8">
    <source>
        <dbReference type="Proteomes" id="UP000284277"/>
    </source>
</evidence>
<evidence type="ECO:0000256" key="2">
    <source>
        <dbReference type="ARBA" id="ARBA00022573"/>
    </source>
</evidence>
<keyword evidence="3 7" id="KW-0489">Methyltransferase</keyword>
<comment type="pathway">
    <text evidence="1">Cofactor biosynthesis; adenosylcobalamin biosynthesis.</text>
</comment>
<dbReference type="InterPro" id="IPR050714">
    <property type="entry name" value="Cobalamin_biosynth_MTase"/>
</dbReference>
<dbReference type="InterPro" id="IPR025714">
    <property type="entry name" value="Methyltranfer_dom"/>
</dbReference>
<keyword evidence="8" id="KW-1185">Reference proteome</keyword>